<keyword evidence="3 6" id="KW-0812">Transmembrane</keyword>
<name>A0A1H9TJK0_9ACTN</name>
<dbReference type="Proteomes" id="UP000198815">
    <property type="component" value="Unassembled WGS sequence"/>
</dbReference>
<sequence length="81" mass="9004">MARVLLVIVLLALTIYAVVDLVQTDDADMPAMPKWMWAMVVIVIPVVGPLAWILIGRFGLATPRSPGELPPDDDEEWLHKL</sequence>
<gene>
    <name evidence="8" type="ORF">SAMN05443377_1245</name>
</gene>
<keyword evidence="5 6" id="KW-0472">Membrane</keyword>
<evidence type="ECO:0000313" key="8">
    <source>
        <dbReference type="EMBL" id="SER97278.1"/>
    </source>
</evidence>
<keyword evidence="4 6" id="KW-1133">Transmembrane helix</keyword>
<accession>A0A1H9TJK0</accession>
<evidence type="ECO:0000256" key="1">
    <source>
        <dbReference type="ARBA" id="ARBA00004651"/>
    </source>
</evidence>
<dbReference type="InterPro" id="IPR027379">
    <property type="entry name" value="CLS_N"/>
</dbReference>
<comment type="subcellular location">
    <subcellularLocation>
        <location evidence="1">Cell membrane</location>
        <topology evidence="1">Multi-pass membrane protein</topology>
    </subcellularLocation>
</comment>
<organism evidence="8 9">
    <name type="scientific">Propionibacterium cyclohexanicum</name>
    <dbReference type="NCBI Taxonomy" id="64702"/>
    <lineage>
        <taxon>Bacteria</taxon>
        <taxon>Bacillati</taxon>
        <taxon>Actinomycetota</taxon>
        <taxon>Actinomycetes</taxon>
        <taxon>Propionibacteriales</taxon>
        <taxon>Propionibacteriaceae</taxon>
        <taxon>Propionibacterium</taxon>
    </lineage>
</organism>
<feature type="domain" description="Cardiolipin synthase N-terminal" evidence="7">
    <location>
        <begin position="12"/>
        <end position="57"/>
    </location>
</feature>
<reference evidence="8 9" key="1">
    <citation type="submission" date="2016-10" db="EMBL/GenBank/DDBJ databases">
        <authorList>
            <person name="de Groot N.N."/>
        </authorList>
    </citation>
    <scope>NUCLEOTIDE SEQUENCE [LARGE SCALE GENOMIC DNA]</scope>
    <source>
        <strain evidence="8 9">DSM 16859</strain>
    </source>
</reference>
<dbReference type="OrthoDB" id="3298527at2"/>
<evidence type="ECO:0000259" key="7">
    <source>
        <dbReference type="Pfam" id="PF13396"/>
    </source>
</evidence>
<evidence type="ECO:0000256" key="2">
    <source>
        <dbReference type="ARBA" id="ARBA00022475"/>
    </source>
</evidence>
<evidence type="ECO:0000256" key="3">
    <source>
        <dbReference type="ARBA" id="ARBA00022692"/>
    </source>
</evidence>
<protein>
    <submittedName>
        <fullName evidence="8">Phospholipase_D-nuclease N-terminal</fullName>
    </submittedName>
</protein>
<evidence type="ECO:0000256" key="4">
    <source>
        <dbReference type="ARBA" id="ARBA00022989"/>
    </source>
</evidence>
<dbReference type="GO" id="GO:0005886">
    <property type="term" value="C:plasma membrane"/>
    <property type="evidence" value="ECO:0007669"/>
    <property type="project" value="UniProtKB-SubCell"/>
</dbReference>
<keyword evidence="9" id="KW-1185">Reference proteome</keyword>
<evidence type="ECO:0000313" key="9">
    <source>
        <dbReference type="Proteomes" id="UP000198815"/>
    </source>
</evidence>
<dbReference type="Pfam" id="PF13396">
    <property type="entry name" value="PLDc_N"/>
    <property type="match status" value="1"/>
</dbReference>
<dbReference type="STRING" id="64702.SAMN05443377_1245"/>
<dbReference type="EMBL" id="FOGZ01000024">
    <property type="protein sequence ID" value="SER97278.1"/>
    <property type="molecule type" value="Genomic_DNA"/>
</dbReference>
<dbReference type="AlphaFoldDB" id="A0A1H9TJK0"/>
<evidence type="ECO:0000256" key="5">
    <source>
        <dbReference type="ARBA" id="ARBA00023136"/>
    </source>
</evidence>
<feature type="transmembrane region" description="Helical" evidence="6">
    <location>
        <begin position="34"/>
        <end position="55"/>
    </location>
</feature>
<proteinExistence type="predicted"/>
<keyword evidence="2" id="KW-1003">Cell membrane</keyword>
<dbReference type="RefSeq" id="WP_091970813.1">
    <property type="nucleotide sequence ID" value="NZ_FOGZ01000024.1"/>
</dbReference>
<evidence type="ECO:0000256" key="6">
    <source>
        <dbReference type="SAM" id="Phobius"/>
    </source>
</evidence>